<accession>A0ABR3EKQ5</accession>
<comment type="caution">
    <text evidence="2">The sequence shown here is derived from an EMBL/GenBank/DDBJ whole genome shotgun (WGS) entry which is preliminary data.</text>
</comment>
<evidence type="ECO:0000313" key="3">
    <source>
        <dbReference type="Proteomes" id="UP001465976"/>
    </source>
</evidence>
<proteinExistence type="predicted"/>
<gene>
    <name evidence="2" type="ORF">V5O48_018636</name>
</gene>
<feature type="region of interest" description="Disordered" evidence="1">
    <location>
        <begin position="1"/>
        <end position="183"/>
    </location>
</feature>
<feature type="compositionally biased region" description="Polar residues" evidence="1">
    <location>
        <begin position="198"/>
        <end position="211"/>
    </location>
</feature>
<dbReference type="EMBL" id="JBAHYK010003527">
    <property type="protein sequence ID" value="KAL0563431.1"/>
    <property type="molecule type" value="Genomic_DNA"/>
</dbReference>
<evidence type="ECO:0000313" key="2">
    <source>
        <dbReference type="EMBL" id="KAL0563431.1"/>
    </source>
</evidence>
<protein>
    <submittedName>
        <fullName evidence="2">Uncharacterized protein</fullName>
    </submittedName>
</protein>
<sequence>MSPSQQAYHDFHRTHASHPIPSTETAFFPDAQGPLTFNNGQFNSIAGNQYNNNRHHHKQMPSRQNQVQSAHPWHHTTPDHYPSQTPPYNGGPVWPANSSHLTAPYPATHHPQATHPSYPTASCAARSPRAAYSKNHGRSAPTTPGPDHPPSPYRSNHIRSPSVSPATTSGSTSAQPIRPRIALGPNSRVNAFIHGVQDNRNQFNHRTSGSEYRSDQAVDNTDDDGDVEETRDSPSRAEQNGPVDDAGVWSNAQ</sequence>
<organism evidence="2 3">
    <name type="scientific">Marasmius crinis-equi</name>
    <dbReference type="NCBI Taxonomy" id="585013"/>
    <lineage>
        <taxon>Eukaryota</taxon>
        <taxon>Fungi</taxon>
        <taxon>Dikarya</taxon>
        <taxon>Basidiomycota</taxon>
        <taxon>Agaricomycotina</taxon>
        <taxon>Agaricomycetes</taxon>
        <taxon>Agaricomycetidae</taxon>
        <taxon>Agaricales</taxon>
        <taxon>Marasmiineae</taxon>
        <taxon>Marasmiaceae</taxon>
        <taxon>Marasmius</taxon>
    </lineage>
</organism>
<evidence type="ECO:0000256" key="1">
    <source>
        <dbReference type="SAM" id="MobiDB-lite"/>
    </source>
</evidence>
<reference evidence="2 3" key="1">
    <citation type="submission" date="2024-02" db="EMBL/GenBank/DDBJ databases">
        <title>A draft genome for the cacao thread blight pathogen Marasmius crinis-equi.</title>
        <authorList>
            <person name="Cohen S.P."/>
            <person name="Baruah I.K."/>
            <person name="Amoako-Attah I."/>
            <person name="Bukari Y."/>
            <person name="Meinhardt L.W."/>
            <person name="Bailey B.A."/>
        </authorList>
    </citation>
    <scope>NUCLEOTIDE SEQUENCE [LARGE SCALE GENOMIC DNA]</scope>
    <source>
        <strain evidence="2 3">GH-76</strain>
    </source>
</reference>
<feature type="non-terminal residue" evidence="2">
    <location>
        <position position="253"/>
    </location>
</feature>
<keyword evidence="3" id="KW-1185">Reference proteome</keyword>
<feature type="compositionally biased region" description="Polar residues" evidence="1">
    <location>
        <begin position="35"/>
        <end position="52"/>
    </location>
</feature>
<feature type="compositionally biased region" description="Polar residues" evidence="1">
    <location>
        <begin position="158"/>
        <end position="175"/>
    </location>
</feature>
<feature type="compositionally biased region" description="Pro residues" evidence="1">
    <location>
        <begin position="143"/>
        <end position="152"/>
    </location>
</feature>
<dbReference type="Proteomes" id="UP001465976">
    <property type="component" value="Unassembled WGS sequence"/>
</dbReference>
<name>A0ABR3EKQ5_9AGAR</name>
<feature type="region of interest" description="Disordered" evidence="1">
    <location>
        <begin position="198"/>
        <end position="253"/>
    </location>
</feature>